<dbReference type="Pfam" id="PF04525">
    <property type="entry name" value="LOR"/>
    <property type="match status" value="3"/>
</dbReference>
<dbReference type="Proteomes" id="UP000827721">
    <property type="component" value="Unassembled WGS sequence"/>
</dbReference>
<sequence>MQGNGCTVFNENGDIIYRIDNYEKKRSKEVYLMDLRGKVLFTLQKVQFFGRWEGYKGDGANLKKEKPSFQVTRNGHVTLWNSNNAEAAGCYKLESMAGGKSSSAAIFKIIDSRSGSVVAEAKRKQSSSGVVLGDDVLTLMVEPHVDHSLIIALVTVQPKSPLSSPFLYMTSRRETFTVWMRSLICHTNGCTVYDSNGDVVYRVDNYDQKCRDEVYLMDLRGQVLFIIQKRKSLFFGCWEGYKTMKTGCWSSTCSTNNEKPWFEVKRYCGLLRGYLFCKVRVGHDKYWIERSVRSKSAFRIVDINGDAIAEVNQKQTSSGFLLGEDVLSLKVEPNIDHSFIVALVIVYELINAFTIWMKSLVMHGNGCTVFNQDGEIVYRIDNYEKKRSKEVYLMDLRGNVLFTLQKVLFLGRWECYKSTINGSNLNKKKPIFQVNKNGHVTLQSNNNDKASCCYKLEALPGGGKSAFKIVDSQGGVVAEAKRKQSSSGLVLGDDVLTLIVEAHVDHSLVVALVTVYGLIHHML</sequence>
<protein>
    <submittedName>
        <fullName evidence="2">Uncharacterized protein</fullName>
    </submittedName>
</protein>
<comment type="caution">
    <text evidence="2">The sequence shown here is derived from an EMBL/GenBank/DDBJ whole genome shotgun (WGS) entry which is preliminary data.</text>
</comment>
<evidence type="ECO:0000313" key="3">
    <source>
        <dbReference type="Proteomes" id="UP000827721"/>
    </source>
</evidence>
<dbReference type="InterPro" id="IPR025659">
    <property type="entry name" value="Tubby-like_C"/>
</dbReference>
<dbReference type="InterPro" id="IPR038595">
    <property type="entry name" value="LOR_sf"/>
</dbReference>
<gene>
    <name evidence="2" type="ORF">JRO89_XS13G0164800</name>
</gene>
<accession>A0ABQ8H8P0</accession>
<reference evidence="2 3" key="1">
    <citation type="submission" date="2021-02" db="EMBL/GenBank/DDBJ databases">
        <title>Plant Genome Project.</title>
        <authorList>
            <person name="Zhang R.-G."/>
        </authorList>
    </citation>
    <scope>NUCLEOTIDE SEQUENCE [LARGE SCALE GENOMIC DNA]</scope>
    <source>
        <tissue evidence="2">Leaves</tissue>
    </source>
</reference>
<dbReference type="PANTHER" id="PTHR31087:SF59">
    <property type="entry name" value="PROTEIN LURP-ONE-RELATED 4"/>
    <property type="match status" value="1"/>
</dbReference>
<organism evidence="2 3">
    <name type="scientific">Xanthoceras sorbifolium</name>
    <dbReference type="NCBI Taxonomy" id="99658"/>
    <lineage>
        <taxon>Eukaryota</taxon>
        <taxon>Viridiplantae</taxon>
        <taxon>Streptophyta</taxon>
        <taxon>Embryophyta</taxon>
        <taxon>Tracheophyta</taxon>
        <taxon>Spermatophyta</taxon>
        <taxon>Magnoliopsida</taxon>
        <taxon>eudicotyledons</taxon>
        <taxon>Gunneridae</taxon>
        <taxon>Pentapetalae</taxon>
        <taxon>rosids</taxon>
        <taxon>malvids</taxon>
        <taxon>Sapindales</taxon>
        <taxon>Sapindaceae</taxon>
        <taxon>Xanthoceroideae</taxon>
        <taxon>Xanthoceras</taxon>
    </lineage>
</organism>
<proteinExistence type="inferred from homology"/>
<dbReference type="InterPro" id="IPR007612">
    <property type="entry name" value="LOR"/>
</dbReference>
<dbReference type="SUPFAM" id="SSF54518">
    <property type="entry name" value="Tubby C-terminal domain-like"/>
    <property type="match status" value="3"/>
</dbReference>
<name>A0ABQ8H8P0_9ROSI</name>
<dbReference type="PANTHER" id="PTHR31087">
    <property type="match status" value="1"/>
</dbReference>
<keyword evidence="3" id="KW-1185">Reference proteome</keyword>
<dbReference type="Gene3D" id="2.40.160.200">
    <property type="entry name" value="LURP1-related"/>
    <property type="match status" value="3"/>
</dbReference>
<evidence type="ECO:0000256" key="1">
    <source>
        <dbReference type="ARBA" id="ARBA00005437"/>
    </source>
</evidence>
<dbReference type="EMBL" id="JAFEMO010000013">
    <property type="protein sequence ID" value="KAH7550282.1"/>
    <property type="molecule type" value="Genomic_DNA"/>
</dbReference>
<evidence type="ECO:0000313" key="2">
    <source>
        <dbReference type="EMBL" id="KAH7550282.1"/>
    </source>
</evidence>
<comment type="similarity">
    <text evidence="1">Belongs to the LOR family.</text>
</comment>